<keyword evidence="6" id="KW-0967">Endosome</keyword>
<dbReference type="Gene3D" id="1.25.40.270">
    <property type="entry name" value="Vacuolar protein sorting-associated protein vta1"/>
    <property type="match status" value="1"/>
</dbReference>
<sequence length="432" mass="47514">MAANIPAKLRAADLTRFCVRAAQLETVKPVVAYWCEFWIANQILNKGLHNGDNETLQYTTELMDKLEKIKAENATNDAIMDDMAGQAYVEQFASETFDRADRAVHANKVTKQTADTFQAAATFFELVNIWGVPDTETQAKIKYAKWNAVRIAKAIKEGKDPNESNPPQPKVEPIPPIDTYALDEAAGTLPDRSRHATVQDVPDEQDKFNEDTTHIPVQATVQTSSISPMRAKPEIFSQGALHHTDIHNDNVSPLESSHSNDRSGSVGGGFFPLPTFTAESNTSTLPTAPPDNMNDLVLPEQPSFAPGSRTTPPPPRPEEPQDYYHVDPPLVHPSRTNISQAPTSTPVPQPPQNFQNHEPFQYSPPPAPYSGAIQPPPIQSRAIGTNLVEVDDEAIAQAQKHARWAISALNFEDTRTAIKELKEALRTLGAEP</sequence>
<evidence type="ECO:0000256" key="7">
    <source>
        <dbReference type="ARBA" id="ARBA00022927"/>
    </source>
</evidence>
<feature type="compositionally biased region" description="Basic and acidic residues" evidence="9">
    <location>
        <begin position="316"/>
        <end position="325"/>
    </location>
</feature>
<reference evidence="12 13" key="1">
    <citation type="submission" date="2014-04" db="EMBL/GenBank/DDBJ databases">
        <authorList>
            <consortium name="DOE Joint Genome Institute"/>
            <person name="Kuo A."/>
            <person name="Martino E."/>
            <person name="Perotto S."/>
            <person name="Kohler A."/>
            <person name="Nagy L.G."/>
            <person name="Floudas D."/>
            <person name="Copeland A."/>
            <person name="Barry K.W."/>
            <person name="Cichocki N."/>
            <person name="Veneault-Fourrey C."/>
            <person name="LaButti K."/>
            <person name="Lindquist E.A."/>
            <person name="Lipzen A."/>
            <person name="Lundell T."/>
            <person name="Morin E."/>
            <person name="Murat C."/>
            <person name="Sun H."/>
            <person name="Tunlid A."/>
            <person name="Henrissat B."/>
            <person name="Grigoriev I.V."/>
            <person name="Hibbett D.S."/>
            <person name="Martin F."/>
            <person name="Nordberg H.P."/>
            <person name="Cantor M.N."/>
            <person name="Hua S.X."/>
        </authorList>
    </citation>
    <scope>NUCLEOTIDE SEQUENCE [LARGE SCALE GENOMIC DNA]</scope>
    <source>
        <strain evidence="12 13">Zn</strain>
    </source>
</reference>
<dbReference type="OrthoDB" id="391137at2759"/>
<dbReference type="PANTHER" id="PTHR46009">
    <property type="entry name" value="VACUOLAR PROTEIN SORTING-ASSOCIATED PROTEIN VTA1 HOMOLOG"/>
    <property type="match status" value="1"/>
</dbReference>
<keyword evidence="8" id="KW-0472">Membrane</keyword>
<evidence type="ECO:0000256" key="8">
    <source>
        <dbReference type="ARBA" id="ARBA00023136"/>
    </source>
</evidence>
<dbReference type="GO" id="GO:0005771">
    <property type="term" value="C:multivesicular body"/>
    <property type="evidence" value="ECO:0007669"/>
    <property type="project" value="TreeGrafter"/>
</dbReference>
<feature type="compositionally biased region" description="Polar residues" evidence="9">
    <location>
        <begin position="334"/>
        <end position="344"/>
    </location>
</feature>
<keyword evidence="5" id="KW-0963">Cytoplasm</keyword>
<evidence type="ECO:0000256" key="5">
    <source>
        <dbReference type="ARBA" id="ARBA00022490"/>
    </source>
</evidence>
<evidence type="ECO:0000256" key="3">
    <source>
        <dbReference type="ARBA" id="ARBA00007895"/>
    </source>
</evidence>
<accession>A0A0C3DR36</accession>
<evidence type="ECO:0000256" key="2">
    <source>
        <dbReference type="ARBA" id="ARBA00004496"/>
    </source>
</evidence>
<evidence type="ECO:0000256" key="4">
    <source>
        <dbReference type="ARBA" id="ARBA00022448"/>
    </source>
</evidence>
<gene>
    <name evidence="12" type="ORF">OIDMADRAFT_191597</name>
</gene>
<dbReference type="HOGENOM" id="CLU_030378_0_0_1"/>
<reference evidence="13" key="2">
    <citation type="submission" date="2015-01" db="EMBL/GenBank/DDBJ databases">
        <title>Evolutionary Origins and Diversification of the Mycorrhizal Mutualists.</title>
        <authorList>
            <consortium name="DOE Joint Genome Institute"/>
            <consortium name="Mycorrhizal Genomics Consortium"/>
            <person name="Kohler A."/>
            <person name="Kuo A."/>
            <person name="Nagy L.G."/>
            <person name="Floudas D."/>
            <person name="Copeland A."/>
            <person name="Barry K.W."/>
            <person name="Cichocki N."/>
            <person name="Veneault-Fourrey C."/>
            <person name="LaButti K."/>
            <person name="Lindquist E.A."/>
            <person name="Lipzen A."/>
            <person name="Lundell T."/>
            <person name="Morin E."/>
            <person name="Murat C."/>
            <person name="Riley R."/>
            <person name="Ohm R."/>
            <person name="Sun H."/>
            <person name="Tunlid A."/>
            <person name="Henrissat B."/>
            <person name="Grigoriev I.V."/>
            <person name="Hibbett D.S."/>
            <person name="Martin F."/>
        </authorList>
    </citation>
    <scope>NUCLEOTIDE SEQUENCE [LARGE SCALE GENOMIC DNA]</scope>
    <source>
        <strain evidence="13">Zn</strain>
    </source>
</reference>
<dbReference type="InParanoid" id="A0A0C3DR36"/>
<proteinExistence type="inferred from homology"/>
<dbReference type="InterPro" id="IPR044538">
    <property type="entry name" value="Vta1-like"/>
</dbReference>
<dbReference type="Proteomes" id="UP000054321">
    <property type="component" value="Unassembled WGS sequence"/>
</dbReference>
<dbReference type="EMBL" id="KN832872">
    <property type="protein sequence ID" value="KIN04518.1"/>
    <property type="molecule type" value="Genomic_DNA"/>
</dbReference>
<keyword evidence="4" id="KW-0813">Transport</keyword>
<evidence type="ECO:0000313" key="13">
    <source>
        <dbReference type="Proteomes" id="UP000054321"/>
    </source>
</evidence>
<dbReference type="STRING" id="913774.A0A0C3DR36"/>
<evidence type="ECO:0000313" key="12">
    <source>
        <dbReference type="EMBL" id="KIN04518.1"/>
    </source>
</evidence>
<dbReference type="Gene3D" id="1.20.5.420">
    <property type="entry name" value="Immunoglobulin FC, subunit C"/>
    <property type="match status" value="1"/>
</dbReference>
<dbReference type="InterPro" id="IPR041212">
    <property type="entry name" value="Vta1_C"/>
</dbReference>
<comment type="subcellular location">
    <subcellularLocation>
        <location evidence="2">Cytoplasm</location>
    </subcellularLocation>
    <subcellularLocation>
        <location evidence="1">Endosome membrane</location>
        <topology evidence="1">Peripheral membrane protein</topology>
    </subcellularLocation>
</comment>
<protein>
    <recommendedName>
        <fullName evidence="14">Vta1 C-terminal domain-containing protein</fullName>
    </recommendedName>
</protein>
<name>A0A0C3DR36_OIDMZ</name>
<feature type="compositionally biased region" description="Polar residues" evidence="9">
    <location>
        <begin position="277"/>
        <end position="286"/>
    </location>
</feature>
<dbReference type="InterPro" id="IPR039431">
    <property type="entry name" value="Vta1/CALS_N"/>
</dbReference>
<evidence type="ECO:0000259" key="11">
    <source>
        <dbReference type="Pfam" id="PF18097"/>
    </source>
</evidence>
<dbReference type="PANTHER" id="PTHR46009:SF1">
    <property type="entry name" value="VACUOLAR PROTEIN SORTING-ASSOCIATED PROTEIN VTA1 HOMOLOG"/>
    <property type="match status" value="1"/>
</dbReference>
<evidence type="ECO:0000256" key="1">
    <source>
        <dbReference type="ARBA" id="ARBA00004481"/>
    </source>
</evidence>
<feature type="compositionally biased region" description="Pro residues" evidence="9">
    <location>
        <begin position="362"/>
        <end position="378"/>
    </location>
</feature>
<comment type="similarity">
    <text evidence="3">Belongs to the VTA1 family.</text>
</comment>
<evidence type="ECO:0000256" key="9">
    <source>
        <dbReference type="SAM" id="MobiDB-lite"/>
    </source>
</evidence>
<dbReference type="GO" id="GO:0015031">
    <property type="term" value="P:protein transport"/>
    <property type="evidence" value="ECO:0007669"/>
    <property type="project" value="UniProtKB-KW"/>
</dbReference>
<dbReference type="Pfam" id="PF18097">
    <property type="entry name" value="Vta1_C"/>
    <property type="match status" value="1"/>
</dbReference>
<feature type="region of interest" description="Disordered" evidence="9">
    <location>
        <begin position="246"/>
        <end position="378"/>
    </location>
</feature>
<evidence type="ECO:0008006" key="14">
    <source>
        <dbReference type="Google" id="ProtNLM"/>
    </source>
</evidence>
<feature type="domain" description="Vta1 C-terminal" evidence="11">
    <location>
        <begin position="393"/>
        <end position="428"/>
    </location>
</feature>
<evidence type="ECO:0000259" key="10">
    <source>
        <dbReference type="Pfam" id="PF04652"/>
    </source>
</evidence>
<keyword evidence="7" id="KW-0653">Protein transport</keyword>
<evidence type="ECO:0000256" key="6">
    <source>
        <dbReference type="ARBA" id="ARBA00022753"/>
    </source>
</evidence>
<organism evidence="12 13">
    <name type="scientific">Oidiodendron maius (strain Zn)</name>
    <dbReference type="NCBI Taxonomy" id="913774"/>
    <lineage>
        <taxon>Eukaryota</taxon>
        <taxon>Fungi</taxon>
        <taxon>Dikarya</taxon>
        <taxon>Ascomycota</taxon>
        <taxon>Pezizomycotina</taxon>
        <taxon>Leotiomycetes</taxon>
        <taxon>Leotiomycetes incertae sedis</taxon>
        <taxon>Myxotrichaceae</taxon>
        <taxon>Oidiodendron</taxon>
    </lineage>
</organism>
<dbReference type="AlphaFoldDB" id="A0A0C3DR36"/>
<dbReference type="InterPro" id="IPR023175">
    <property type="entry name" value="Vta1/CALS_N_sf"/>
</dbReference>
<dbReference type="GO" id="GO:0010008">
    <property type="term" value="C:endosome membrane"/>
    <property type="evidence" value="ECO:0007669"/>
    <property type="project" value="UniProtKB-SubCell"/>
</dbReference>
<feature type="domain" description="Vta1/callose synthase N-terminal" evidence="10">
    <location>
        <begin position="14"/>
        <end position="157"/>
    </location>
</feature>
<dbReference type="GO" id="GO:0032511">
    <property type="term" value="P:late endosome to vacuole transport via multivesicular body sorting pathway"/>
    <property type="evidence" value="ECO:0007669"/>
    <property type="project" value="InterPro"/>
</dbReference>
<keyword evidence="13" id="KW-1185">Reference proteome</keyword>
<dbReference type="Pfam" id="PF04652">
    <property type="entry name" value="Vta1"/>
    <property type="match status" value="1"/>
</dbReference>